<reference evidence="8" key="1">
    <citation type="journal article" date="2021" name="Sci. Rep.">
        <title>Diploid genomic architecture of Nitzschia inconspicua, an elite biomass production diatom.</title>
        <authorList>
            <person name="Oliver A."/>
            <person name="Podell S."/>
            <person name="Pinowska A."/>
            <person name="Traller J.C."/>
            <person name="Smith S.R."/>
            <person name="McClure R."/>
            <person name="Beliaev A."/>
            <person name="Bohutskyi P."/>
            <person name="Hill E.A."/>
            <person name="Rabines A."/>
            <person name="Zheng H."/>
            <person name="Allen L.Z."/>
            <person name="Kuo A."/>
            <person name="Grigoriev I.V."/>
            <person name="Allen A.E."/>
            <person name="Hazlebeck D."/>
            <person name="Allen E.E."/>
        </authorList>
    </citation>
    <scope>NUCLEOTIDE SEQUENCE</scope>
    <source>
        <strain evidence="8">Hildebrandi</strain>
    </source>
</reference>
<reference evidence="8" key="2">
    <citation type="submission" date="2021-04" db="EMBL/GenBank/DDBJ databases">
        <authorList>
            <person name="Podell S."/>
        </authorList>
    </citation>
    <scope>NUCLEOTIDE SEQUENCE</scope>
    <source>
        <strain evidence="8">Hildebrandi</strain>
    </source>
</reference>
<dbReference type="InterPro" id="IPR006254">
    <property type="entry name" value="Isocitrate_lyase"/>
</dbReference>
<feature type="compositionally biased region" description="Low complexity" evidence="7">
    <location>
        <begin position="1"/>
        <end position="20"/>
    </location>
</feature>
<dbReference type="Pfam" id="PF00463">
    <property type="entry name" value="ICL"/>
    <property type="match status" value="1"/>
</dbReference>
<dbReference type="OrthoDB" id="4078635at2759"/>
<dbReference type="InterPro" id="IPR039556">
    <property type="entry name" value="ICL/PEPM"/>
</dbReference>
<dbReference type="InterPro" id="IPR018523">
    <property type="entry name" value="Isocitrate_lyase_ph_CS"/>
</dbReference>
<keyword evidence="9" id="KW-1185">Reference proteome</keyword>
<dbReference type="PROSITE" id="PS00161">
    <property type="entry name" value="ISOCITRATE_LYASE"/>
    <property type="match status" value="1"/>
</dbReference>
<comment type="similarity">
    <text evidence="6">Belongs to the isocitrate lyase/PEP mutase superfamily. Isocitrate lyase family.</text>
</comment>
<dbReference type="GO" id="GO:0006099">
    <property type="term" value="P:tricarboxylic acid cycle"/>
    <property type="evidence" value="ECO:0007669"/>
    <property type="project" value="UniProtKB-KW"/>
</dbReference>
<dbReference type="AlphaFoldDB" id="A0A9K3M0D0"/>
<name>A0A9K3M0D0_9STRA</name>
<dbReference type="CDD" id="cd00377">
    <property type="entry name" value="ICL_PEPM"/>
    <property type="match status" value="1"/>
</dbReference>
<evidence type="ECO:0000256" key="2">
    <source>
        <dbReference type="ARBA" id="ARBA00012909"/>
    </source>
</evidence>
<proteinExistence type="inferred from homology"/>
<keyword evidence="4" id="KW-0816">Tricarboxylic acid cycle</keyword>
<evidence type="ECO:0000313" key="8">
    <source>
        <dbReference type="EMBL" id="KAG7371145.1"/>
    </source>
</evidence>
<comment type="pathway">
    <text evidence="1">Carbohydrate metabolism; glyoxylate cycle; (S)-malate from isocitrate: step 1/2.</text>
</comment>
<dbReference type="GO" id="GO:0004451">
    <property type="term" value="F:isocitrate lyase activity"/>
    <property type="evidence" value="ECO:0007669"/>
    <property type="project" value="InterPro"/>
</dbReference>
<sequence length="593" mass="64614">MRIVTSTVTSIMGSSGTTSSANKQSSTDPKVPRGLRGLPIASLAGSTDARSEYDALQAEAASIEQWWANPRFQYTKRVYSAMDVACLRPSLEARAASGGERAPNTSFSNQQSLKLYGLLKKLHAVGGYSHTFGALDPVQAVQMAPHLSSVYVSGWQCSSTASTTNEPGPDFADYPMNTVPNKVDQLVRAQLHHDRRQHQERSCKLLEKQNPGPKVDYLTPIIADGDTGHGGLSAVMKLTKLFVEAGAAGIHLEDQKPGTKKCGHMGGKVLVSTQEHIDRLVAARLAADILGTNLVLVSRTDAEAATLLDSNMDGRDHPFILGATRPMSCCLQEAVNNAADKNAASTAWAKQARMMTFGEAVLAQIDSLSASPMQKEQMHARWMASDPDTLSNAQARKIADSIFGKQNSVYFDWELCRVREGYYQIRAGIDYCVQRARAYAPYCDLIWMETKMAGIPDAKKFSDGVRKAYPHQMLAYNLSPSFNWDASGMSDQELANFNDDLGKLGYVWQFITLAGFHSNGLVITKLARSFGDRGMLAYVQDIQRQERNEKVELLTHQKWSGAELVDQMVNVASGGVSSTAAMGAGVTEAQFGH</sequence>
<protein>
    <recommendedName>
        <fullName evidence="2 6">Isocitrate lyase</fullName>
    </recommendedName>
</protein>
<evidence type="ECO:0000256" key="3">
    <source>
        <dbReference type="ARBA" id="ARBA00022435"/>
    </source>
</evidence>
<organism evidence="8 9">
    <name type="scientific">Nitzschia inconspicua</name>
    <dbReference type="NCBI Taxonomy" id="303405"/>
    <lineage>
        <taxon>Eukaryota</taxon>
        <taxon>Sar</taxon>
        <taxon>Stramenopiles</taxon>
        <taxon>Ochrophyta</taxon>
        <taxon>Bacillariophyta</taxon>
        <taxon>Bacillariophyceae</taxon>
        <taxon>Bacillariophycidae</taxon>
        <taxon>Bacillariales</taxon>
        <taxon>Bacillariaceae</taxon>
        <taxon>Nitzschia</taxon>
    </lineage>
</organism>
<dbReference type="Proteomes" id="UP000693970">
    <property type="component" value="Unassembled WGS sequence"/>
</dbReference>
<keyword evidence="3" id="KW-0329">Glyoxylate bypass</keyword>
<dbReference type="EMBL" id="JAGRRH010000004">
    <property type="protein sequence ID" value="KAG7371145.1"/>
    <property type="molecule type" value="Genomic_DNA"/>
</dbReference>
<dbReference type="PANTHER" id="PTHR21631:SF3">
    <property type="entry name" value="BIFUNCTIONAL GLYOXYLATE CYCLE PROTEIN"/>
    <property type="match status" value="1"/>
</dbReference>
<comment type="caution">
    <text evidence="8">The sequence shown here is derived from an EMBL/GenBank/DDBJ whole genome shotgun (WGS) entry which is preliminary data.</text>
</comment>
<feature type="region of interest" description="Disordered" evidence="7">
    <location>
        <begin position="1"/>
        <end position="37"/>
    </location>
</feature>
<keyword evidence="5 6" id="KW-0456">Lyase</keyword>
<accession>A0A9K3M0D0</accession>
<evidence type="ECO:0000256" key="6">
    <source>
        <dbReference type="PIRNR" id="PIRNR001362"/>
    </source>
</evidence>
<dbReference type="PIRSF" id="PIRSF001362">
    <property type="entry name" value="Isocit_lyase"/>
    <property type="match status" value="1"/>
</dbReference>
<dbReference type="NCBIfam" id="TIGR01346">
    <property type="entry name" value="isocit_lyase"/>
    <property type="match status" value="1"/>
</dbReference>
<evidence type="ECO:0000256" key="7">
    <source>
        <dbReference type="SAM" id="MobiDB-lite"/>
    </source>
</evidence>
<gene>
    <name evidence="8" type="ORF">IV203_019715</name>
</gene>
<evidence type="ECO:0000313" key="9">
    <source>
        <dbReference type="Proteomes" id="UP000693970"/>
    </source>
</evidence>
<evidence type="ECO:0000256" key="1">
    <source>
        <dbReference type="ARBA" id="ARBA00004793"/>
    </source>
</evidence>
<dbReference type="GO" id="GO:0006097">
    <property type="term" value="P:glyoxylate cycle"/>
    <property type="evidence" value="ECO:0007669"/>
    <property type="project" value="UniProtKB-KW"/>
</dbReference>
<evidence type="ECO:0000256" key="4">
    <source>
        <dbReference type="ARBA" id="ARBA00022532"/>
    </source>
</evidence>
<evidence type="ECO:0000256" key="5">
    <source>
        <dbReference type="ARBA" id="ARBA00023239"/>
    </source>
</evidence>
<dbReference type="PANTHER" id="PTHR21631">
    <property type="entry name" value="ISOCITRATE LYASE/MALATE SYNTHASE"/>
    <property type="match status" value="1"/>
</dbReference>